<dbReference type="GO" id="GO:0015074">
    <property type="term" value="P:DNA integration"/>
    <property type="evidence" value="ECO:0007669"/>
    <property type="project" value="InterPro"/>
</dbReference>
<name>A0A6J6EI66_9ZZZZ</name>
<dbReference type="InterPro" id="IPR013762">
    <property type="entry name" value="Integrase-like_cat_sf"/>
</dbReference>
<dbReference type="InterPro" id="IPR010998">
    <property type="entry name" value="Integrase_recombinase_N"/>
</dbReference>
<dbReference type="InterPro" id="IPR002104">
    <property type="entry name" value="Integrase_catalytic"/>
</dbReference>
<reference evidence="5" key="1">
    <citation type="submission" date="2020-05" db="EMBL/GenBank/DDBJ databases">
        <authorList>
            <person name="Chiriac C."/>
            <person name="Salcher M."/>
            <person name="Ghai R."/>
            <person name="Kavagutti S V."/>
        </authorList>
    </citation>
    <scope>NUCLEOTIDE SEQUENCE</scope>
</reference>
<gene>
    <name evidence="5" type="ORF">UFOPK1493_02505</name>
</gene>
<dbReference type="GO" id="GO:0003677">
    <property type="term" value="F:DNA binding"/>
    <property type="evidence" value="ECO:0007669"/>
    <property type="project" value="UniProtKB-KW"/>
</dbReference>
<keyword evidence="1" id="KW-0238">DNA-binding</keyword>
<dbReference type="PANTHER" id="PTHR34605">
    <property type="entry name" value="PHAGE_INTEGRASE DOMAIN-CONTAINING PROTEIN"/>
    <property type="match status" value="1"/>
</dbReference>
<protein>
    <submittedName>
        <fullName evidence="5">Unannotated protein</fullName>
    </submittedName>
</protein>
<evidence type="ECO:0000256" key="1">
    <source>
        <dbReference type="ARBA" id="ARBA00023125"/>
    </source>
</evidence>
<dbReference type="Gene3D" id="1.10.443.10">
    <property type="entry name" value="Intergrase catalytic core"/>
    <property type="match status" value="2"/>
</dbReference>
<feature type="compositionally biased region" description="Basic and acidic residues" evidence="3">
    <location>
        <begin position="330"/>
        <end position="342"/>
    </location>
</feature>
<dbReference type="Pfam" id="PF00589">
    <property type="entry name" value="Phage_integrase"/>
    <property type="match status" value="1"/>
</dbReference>
<proteinExistence type="predicted"/>
<dbReference type="SUPFAM" id="SSF56349">
    <property type="entry name" value="DNA breaking-rejoining enzymes"/>
    <property type="match status" value="2"/>
</dbReference>
<feature type="region of interest" description="Disordered" evidence="3">
    <location>
        <begin position="330"/>
        <end position="349"/>
    </location>
</feature>
<evidence type="ECO:0000313" key="5">
    <source>
        <dbReference type="EMBL" id="CAB4572688.1"/>
    </source>
</evidence>
<evidence type="ECO:0000256" key="2">
    <source>
        <dbReference type="ARBA" id="ARBA00023172"/>
    </source>
</evidence>
<evidence type="ECO:0000256" key="3">
    <source>
        <dbReference type="SAM" id="MobiDB-lite"/>
    </source>
</evidence>
<accession>A0A6J6EI66</accession>
<dbReference type="AlphaFoldDB" id="A0A6J6EI66"/>
<feature type="domain" description="Tyr recombinase" evidence="4">
    <location>
        <begin position="263"/>
        <end position="482"/>
    </location>
</feature>
<sequence>MSLVPAQPNAPALPPDVLSELQKLADRAGQLQLHAHSPNTIARYQQQWQRFVAWCETRSIPVALPIQPELIALYLTHWSEEPEPPAYSTLNQAVCAIGWVHSTNGVAQPSSITLDRLLRGLRRTIGVAPRRQATPLRLDHLRRIGDALLAHTKAQHRDAALLALRRSGLGYGTIASLDLANVVELTRSKCVIRREDLEVTLKRAAEHCPVRAIAEWLDVRGGWPGPLLTRITPTDEIDHRAIARQSVQTILKRHASVQNVAWPTDGVFSEKQHDVLAEAIARRRPSRLRDHALLLTLWAFGLRSDELANLRIRDVRIDQRGMTLSIRRSKTDQEGVGKEKVCPRGHAPATDPVRAMESWLAVLKEANADPRTPVCVAIDRHDVLTVSELDESGNVQPASPLPATTITRILRQALLLAGMKEDEIADFSSHSGKRGVATELAHAGADIRSIADVTGHKSLEMARRYVDEVERWDQSPLRKLSL</sequence>
<dbReference type="Gene3D" id="1.10.150.130">
    <property type="match status" value="1"/>
</dbReference>
<dbReference type="GO" id="GO:0006310">
    <property type="term" value="P:DNA recombination"/>
    <property type="evidence" value="ECO:0007669"/>
    <property type="project" value="UniProtKB-KW"/>
</dbReference>
<dbReference type="PANTHER" id="PTHR34605:SF3">
    <property type="entry name" value="P CELL-TYPE AGGLUTINATION PROTEIN MAP4-LIKE-RELATED"/>
    <property type="match status" value="1"/>
</dbReference>
<dbReference type="InterPro" id="IPR011010">
    <property type="entry name" value="DNA_brk_join_enz"/>
</dbReference>
<dbReference type="PROSITE" id="PS51898">
    <property type="entry name" value="TYR_RECOMBINASE"/>
    <property type="match status" value="1"/>
</dbReference>
<keyword evidence="2" id="KW-0233">DNA recombination</keyword>
<organism evidence="5">
    <name type="scientific">freshwater metagenome</name>
    <dbReference type="NCBI Taxonomy" id="449393"/>
    <lineage>
        <taxon>unclassified sequences</taxon>
        <taxon>metagenomes</taxon>
        <taxon>ecological metagenomes</taxon>
    </lineage>
</organism>
<evidence type="ECO:0000259" key="4">
    <source>
        <dbReference type="PROSITE" id="PS51898"/>
    </source>
</evidence>
<dbReference type="EMBL" id="CAEZSR010000104">
    <property type="protein sequence ID" value="CAB4572688.1"/>
    <property type="molecule type" value="Genomic_DNA"/>
</dbReference>
<dbReference type="InterPro" id="IPR052925">
    <property type="entry name" value="Phage_Integrase-like_Recomb"/>
</dbReference>
<dbReference type="SUPFAM" id="SSF47823">
    <property type="entry name" value="lambda integrase-like, N-terminal domain"/>
    <property type="match status" value="1"/>
</dbReference>